<dbReference type="Gene3D" id="3.30.450.20">
    <property type="entry name" value="PAS domain"/>
    <property type="match status" value="3"/>
</dbReference>
<evidence type="ECO:0000256" key="2">
    <source>
        <dbReference type="ARBA" id="ARBA00004429"/>
    </source>
</evidence>
<dbReference type="InterPro" id="IPR036890">
    <property type="entry name" value="HATPase_C_sf"/>
</dbReference>
<dbReference type="InterPro" id="IPR003661">
    <property type="entry name" value="HisK_dim/P_dom"/>
</dbReference>
<evidence type="ECO:0000256" key="8">
    <source>
        <dbReference type="ARBA" id="ARBA00023136"/>
    </source>
</evidence>
<evidence type="ECO:0000256" key="9">
    <source>
        <dbReference type="SAM" id="Phobius"/>
    </source>
</evidence>
<keyword evidence="5" id="KW-0808">Transferase</keyword>
<evidence type="ECO:0000256" key="4">
    <source>
        <dbReference type="ARBA" id="ARBA00022553"/>
    </source>
</evidence>
<dbReference type="SMART" id="SM00091">
    <property type="entry name" value="PAS"/>
    <property type="match status" value="2"/>
</dbReference>
<dbReference type="PRINTS" id="PR00344">
    <property type="entry name" value="BCTRLSENSOR"/>
</dbReference>
<keyword evidence="8 9" id="KW-0472">Membrane</keyword>
<dbReference type="Gene3D" id="3.30.565.10">
    <property type="entry name" value="Histidine kinase-like ATPase, C-terminal domain"/>
    <property type="match status" value="1"/>
</dbReference>
<evidence type="ECO:0000256" key="6">
    <source>
        <dbReference type="ARBA" id="ARBA00022777"/>
    </source>
</evidence>
<dbReference type="CDD" id="cd00082">
    <property type="entry name" value="HisKA"/>
    <property type="match status" value="1"/>
</dbReference>
<dbReference type="EMBL" id="NOIG01000005">
    <property type="protein sequence ID" value="OYD50790.1"/>
    <property type="molecule type" value="Genomic_DNA"/>
</dbReference>
<evidence type="ECO:0000256" key="5">
    <source>
        <dbReference type="ARBA" id="ARBA00022679"/>
    </source>
</evidence>
<comment type="caution">
    <text evidence="13">The sequence shown here is derived from an EMBL/GenBank/DDBJ whole genome shotgun (WGS) entry which is preliminary data.</text>
</comment>
<name>A0A235EP64_9BURK</name>
<evidence type="ECO:0000259" key="12">
    <source>
        <dbReference type="PROSITE" id="PS50113"/>
    </source>
</evidence>
<dbReference type="AlphaFoldDB" id="A0A235EP64"/>
<feature type="domain" description="PAC" evidence="12">
    <location>
        <begin position="424"/>
        <end position="475"/>
    </location>
</feature>
<keyword evidence="4" id="KW-0597">Phosphoprotein</keyword>
<dbReference type="InterPro" id="IPR005467">
    <property type="entry name" value="His_kinase_dom"/>
</dbReference>
<dbReference type="Pfam" id="PF02518">
    <property type="entry name" value="HATPase_c"/>
    <property type="match status" value="1"/>
</dbReference>
<dbReference type="SUPFAM" id="SSF55785">
    <property type="entry name" value="PYP-like sensor domain (PAS domain)"/>
    <property type="match status" value="2"/>
</dbReference>
<organism evidence="13 14">
    <name type="scientific">Acidovorax kalamii</name>
    <dbReference type="NCBI Taxonomy" id="2004485"/>
    <lineage>
        <taxon>Bacteria</taxon>
        <taxon>Pseudomonadati</taxon>
        <taxon>Pseudomonadota</taxon>
        <taxon>Betaproteobacteria</taxon>
        <taxon>Burkholderiales</taxon>
        <taxon>Comamonadaceae</taxon>
        <taxon>Acidovorax</taxon>
    </lineage>
</organism>
<reference evidence="13 14" key="1">
    <citation type="submission" date="2017-07" db="EMBL/GenBank/DDBJ databases">
        <title>Acidovorax KNDSW TSA 6 genome sequence and assembly.</title>
        <authorList>
            <person name="Mayilraj S."/>
        </authorList>
    </citation>
    <scope>NUCLEOTIDE SEQUENCE [LARGE SCALE GENOMIC DNA]</scope>
    <source>
        <strain evidence="13 14">KNDSW-TSA6</strain>
    </source>
</reference>
<keyword evidence="9" id="KW-1133">Transmembrane helix</keyword>
<dbReference type="SUPFAM" id="SSF47384">
    <property type="entry name" value="Homodimeric domain of signal transducing histidine kinase"/>
    <property type="match status" value="1"/>
</dbReference>
<dbReference type="PROSITE" id="PS50113">
    <property type="entry name" value="PAC"/>
    <property type="match status" value="2"/>
</dbReference>
<dbReference type="PROSITE" id="PS50109">
    <property type="entry name" value="HIS_KIN"/>
    <property type="match status" value="1"/>
</dbReference>
<dbReference type="InterPro" id="IPR035965">
    <property type="entry name" value="PAS-like_dom_sf"/>
</dbReference>
<sequence length="848" mass="91606">MGLMRHLEKLSLRSVSWISHASTMVLVVGALAALASLLAVGALAVNDFRGARANDLSHATMLARILEDQATRTFETAELALEALAIAPALGSVAADPRRMEEALTQALTGLSFLRSLAVVDTGGRIVASTQKGDAETFVDMSRLGGKPTLGRSVLGTLTPGRGLQAIRLHGAAAPAPAGVAFVPMLYSYKNEAGHELTLIALVNPDSLSNFQHLTLETDSFDSVVTSYGGQVLATSGPAAGYVGTWVNQRVPVFTHYLPGQEHAAYIGAGVLGENQIVGFRVSGTKPLLVMVEESSRSAVQRWLREARALLGIGIALVLLVVGLTFVVWRSVRTREFARRAVDAAHARVARNERELSVLMRSVQELIFRTDADGVITYVNAHWTAFTGDAATRAKGQNLRDVVAPLSRAELARVLNPTSADGVRTCQVVLNVGEGKEMMLQLAVVPLLSEGRVTGFAGSAVDVTERWVAQQQLHSQLAFQDLLLETNPLPISVTDEQGRFMLVNKAWEQYKGRQRATVLGREFVSVLPPDEAKVHQSSNVQLLRWGGRALLDTKVRHGDGSRRDTRIAKAAIEDEHGRVTGVLSILMDVSEFREAERATQEARDAAEEASRAKSEFVANMSHELRTPLQSILGFAELGMLRGRAQPKLAGMFEDIHLAGKRMLTLVNDLLEVSKLESTVGTFHLERIDLRGVVRPVIRELEPLLERSHLMMDMDMSETPLVAKADPLRFQQVIRNVVANAIKFSPPGSTITLQGFMDPQGQVHLAVQDEGPGIPESELETIFEAFVQSSKTKDGSGGTGLGLAICRKIVEAMGGQIYARNVPASGAAFHIVLPARGQAETMPAPLGLE</sequence>
<dbReference type="Proteomes" id="UP000215441">
    <property type="component" value="Unassembled WGS sequence"/>
</dbReference>
<feature type="domain" description="PAS" evidence="11">
    <location>
        <begin position="352"/>
        <end position="422"/>
    </location>
</feature>
<feature type="domain" description="PAS" evidence="11">
    <location>
        <begin position="483"/>
        <end position="531"/>
    </location>
</feature>
<evidence type="ECO:0000313" key="13">
    <source>
        <dbReference type="EMBL" id="OYD50790.1"/>
    </source>
</evidence>
<dbReference type="SUPFAM" id="SSF55874">
    <property type="entry name" value="ATPase domain of HSP90 chaperone/DNA topoisomerase II/histidine kinase"/>
    <property type="match status" value="1"/>
</dbReference>
<dbReference type="PANTHER" id="PTHR43047">
    <property type="entry name" value="TWO-COMPONENT HISTIDINE PROTEIN KINASE"/>
    <property type="match status" value="1"/>
</dbReference>
<evidence type="ECO:0000256" key="1">
    <source>
        <dbReference type="ARBA" id="ARBA00000085"/>
    </source>
</evidence>
<dbReference type="Pfam" id="PF00512">
    <property type="entry name" value="HisKA"/>
    <property type="match status" value="1"/>
</dbReference>
<dbReference type="GO" id="GO:0000155">
    <property type="term" value="F:phosphorelay sensor kinase activity"/>
    <property type="evidence" value="ECO:0007669"/>
    <property type="project" value="InterPro"/>
</dbReference>
<feature type="domain" description="Histidine kinase" evidence="10">
    <location>
        <begin position="619"/>
        <end position="836"/>
    </location>
</feature>
<evidence type="ECO:0000259" key="11">
    <source>
        <dbReference type="PROSITE" id="PS50112"/>
    </source>
</evidence>
<protein>
    <recommendedName>
        <fullName evidence="3">histidine kinase</fullName>
        <ecNumber evidence="3">2.7.13.3</ecNumber>
    </recommendedName>
</protein>
<comment type="subcellular location">
    <subcellularLocation>
        <location evidence="2">Cell inner membrane</location>
        <topology evidence="2">Multi-pass membrane protein</topology>
    </subcellularLocation>
</comment>
<dbReference type="EC" id="2.7.13.3" evidence="3"/>
<dbReference type="NCBIfam" id="TIGR00229">
    <property type="entry name" value="sensory_box"/>
    <property type="match status" value="2"/>
</dbReference>
<comment type="catalytic activity">
    <reaction evidence="1">
        <text>ATP + protein L-histidine = ADP + protein N-phospho-L-histidine.</text>
        <dbReference type="EC" id="2.7.13.3"/>
    </reaction>
</comment>
<evidence type="ECO:0000256" key="3">
    <source>
        <dbReference type="ARBA" id="ARBA00012438"/>
    </source>
</evidence>
<evidence type="ECO:0000259" key="10">
    <source>
        <dbReference type="PROSITE" id="PS50109"/>
    </source>
</evidence>
<keyword evidence="14" id="KW-1185">Reference proteome</keyword>
<dbReference type="SMART" id="SM00387">
    <property type="entry name" value="HATPase_c"/>
    <property type="match status" value="1"/>
</dbReference>
<dbReference type="Gene3D" id="1.10.287.130">
    <property type="match status" value="1"/>
</dbReference>
<feature type="domain" description="PAC" evidence="12">
    <location>
        <begin position="549"/>
        <end position="601"/>
    </location>
</feature>
<dbReference type="PROSITE" id="PS50112">
    <property type="entry name" value="PAS"/>
    <property type="match status" value="2"/>
</dbReference>
<gene>
    <name evidence="13" type="ORF">CBY09_08675</name>
</gene>
<feature type="transmembrane region" description="Helical" evidence="9">
    <location>
        <begin position="309"/>
        <end position="329"/>
    </location>
</feature>
<evidence type="ECO:0000313" key="14">
    <source>
        <dbReference type="Proteomes" id="UP000215441"/>
    </source>
</evidence>
<dbReference type="Pfam" id="PF08448">
    <property type="entry name" value="PAS_4"/>
    <property type="match status" value="2"/>
</dbReference>
<dbReference type="GO" id="GO:0005886">
    <property type="term" value="C:plasma membrane"/>
    <property type="evidence" value="ECO:0007669"/>
    <property type="project" value="UniProtKB-SubCell"/>
</dbReference>
<dbReference type="CDD" id="cd00130">
    <property type="entry name" value="PAS"/>
    <property type="match status" value="2"/>
</dbReference>
<dbReference type="FunFam" id="3.30.565.10:FF:000006">
    <property type="entry name" value="Sensor histidine kinase WalK"/>
    <property type="match status" value="1"/>
</dbReference>
<dbReference type="InterPro" id="IPR000700">
    <property type="entry name" value="PAS-assoc_C"/>
</dbReference>
<dbReference type="FunFam" id="1.10.287.130:FF:000001">
    <property type="entry name" value="Two-component sensor histidine kinase"/>
    <property type="match status" value="1"/>
</dbReference>
<dbReference type="OrthoDB" id="8579121at2"/>
<accession>A0A235EP64</accession>
<proteinExistence type="predicted"/>
<keyword evidence="7" id="KW-0902">Two-component regulatory system</keyword>
<dbReference type="InterPro" id="IPR004358">
    <property type="entry name" value="Sig_transdc_His_kin-like_C"/>
</dbReference>
<keyword evidence="6 13" id="KW-0418">Kinase</keyword>
<dbReference type="SMART" id="SM00388">
    <property type="entry name" value="HisKA"/>
    <property type="match status" value="1"/>
</dbReference>
<dbReference type="InterPro" id="IPR003594">
    <property type="entry name" value="HATPase_dom"/>
</dbReference>
<dbReference type="InterPro" id="IPR000014">
    <property type="entry name" value="PAS"/>
</dbReference>
<evidence type="ECO:0000256" key="7">
    <source>
        <dbReference type="ARBA" id="ARBA00023012"/>
    </source>
</evidence>
<keyword evidence="9" id="KW-0812">Transmembrane</keyword>
<dbReference type="InterPro" id="IPR013656">
    <property type="entry name" value="PAS_4"/>
</dbReference>
<dbReference type="InterPro" id="IPR036097">
    <property type="entry name" value="HisK_dim/P_sf"/>
</dbReference>